<keyword evidence="1" id="KW-1133">Transmembrane helix</keyword>
<keyword evidence="1" id="KW-0812">Transmembrane</keyword>
<keyword evidence="1" id="KW-0472">Membrane</keyword>
<feature type="transmembrane region" description="Helical" evidence="1">
    <location>
        <begin position="270"/>
        <end position="289"/>
    </location>
</feature>
<keyword evidence="3" id="KW-1185">Reference proteome</keyword>
<feature type="transmembrane region" description="Helical" evidence="1">
    <location>
        <begin position="12"/>
        <end position="30"/>
    </location>
</feature>
<feature type="transmembrane region" description="Helical" evidence="1">
    <location>
        <begin position="310"/>
        <end position="331"/>
    </location>
</feature>
<gene>
    <name evidence="2" type="ORF">C9I28_17110</name>
</gene>
<evidence type="ECO:0000313" key="2">
    <source>
        <dbReference type="EMBL" id="AVR97168.1"/>
    </source>
</evidence>
<dbReference type="KEGG" id="masz:C9I28_17110"/>
<feature type="transmembrane region" description="Helical" evidence="1">
    <location>
        <begin position="237"/>
        <end position="264"/>
    </location>
</feature>
<feature type="transmembrane region" description="Helical" evidence="1">
    <location>
        <begin position="98"/>
        <end position="119"/>
    </location>
</feature>
<sequence>MNSTTQPRLTTLTTFATMLVCVIAGGYAIFGERLISALYSGEIAFPVGDFFSAERPLQFYLLKANRIVANWGMLLLAGCCTMYALLYRLKHPASSLTLVDWSLWALFMAIGCAFILLNGYEGDWYRLGQILGWTGAPPFQHRVLFVWLAQLLRALLPDMPVLGAYLVTQIVALALALLAVRLFCTLFIRRDLAFTAQFLALAMWAPTVSYYTFYDIGIVAVYALALFCLFQRRFGAYLVIFALGTYNHENSLFLMAACLFAWFSRMPMRQLAALLAAQLALYILVRLSLFHTLPTHAAWQSGKLAQNVEMILHTPGRVMTSLAPLLLWYAAAAAGLRTAPVMLRRATIILPCLVLTSIVVGQLNEARLFNAFIPVTVALLCHQIQLRAGFAAARPANAANA</sequence>
<feature type="transmembrane region" description="Helical" evidence="1">
    <location>
        <begin position="208"/>
        <end position="230"/>
    </location>
</feature>
<feature type="transmembrane region" description="Helical" evidence="1">
    <location>
        <begin position="163"/>
        <end position="188"/>
    </location>
</feature>
<feature type="transmembrane region" description="Helical" evidence="1">
    <location>
        <begin position="343"/>
        <end position="363"/>
    </location>
</feature>
<accession>A0A2R4CCF0</accession>
<feature type="transmembrane region" description="Helical" evidence="1">
    <location>
        <begin position="67"/>
        <end position="86"/>
    </location>
</feature>
<dbReference type="AlphaFoldDB" id="A0A2R4CCF0"/>
<name>A0A2R4CCF0_9BURK</name>
<organism evidence="2 3">
    <name type="scientific">Pseudoduganella armeniaca</name>
    <dbReference type="NCBI Taxonomy" id="2072590"/>
    <lineage>
        <taxon>Bacteria</taxon>
        <taxon>Pseudomonadati</taxon>
        <taxon>Pseudomonadota</taxon>
        <taxon>Betaproteobacteria</taxon>
        <taxon>Burkholderiales</taxon>
        <taxon>Oxalobacteraceae</taxon>
        <taxon>Telluria group</taxon>
        <taxon>Pseudoduganella</taxon>
    </lineage>
</organism>
<evidence type="ECO:0000313" key="3">
    <source>
        <dbReference type="Proteomes" id="UP000240505"/>
    </source>
</evidence>
<reference evidence="2 3" key="1">
    <citation type="submission" date="2018-03" db="EMBL/GenBank/DDBJ databases">
        <title>Massilia armeniaca sp. nov., isolated from desert soil.</title>
        <authorList>
            <person name="Huang H."/>
            <person name="Ren M."/>
        </authorList>
    </citation>
    <scope>NUCLEOTIDE SEQUENCE [LARGE SCALE GENOMIC DNA]</scope>
    <source>
        <strain evidence="2 3">ZMN-3</strain>
    </source>
</reference>
<protein>
    <recommendedName>
        <fullName evidence="4">EpsG family protein</fullName>
    </recommendedName>
</protein>
<evidence type="ECO:0000256" key="1">
    <source>
        <dbReference type="SAM" id="Phobius"/>
    </source>
</evidence>
<dbReference type="EMBL" id="CP028324">
    <property type="protein sequence ID" value="AVR97168.1"/>
    <property type="molecule type" value="Genomic_DNA"/>
</dbReference>
<evidence type="ECO:0008006" key="4">
    <source>
        <dbReference type="Google" id="ProtNLM"/>
    </source>
</evidence>
<proteinExistence type="predicted"/>
<dbReference type="Proteomes" id="UP000240505">
    <property type="component" value="Chromosome"/>
</dbReference>